<dbReference type="InterPro" id="IPR006159">
    <property type="entry name" value="Acid_CoA_mut_C"/>
</dbReference>
<keyword evidence="5" id="KW-0170">Cobalt</keyword>
<dbReference type="GO" id="GO:0016853">
    <property type="term" value="F:isomerase activity"/>
    <property type="evidence" value="ECO:0007669"/>
    <property type="project" value="UniProtKB-KW"/>
</dbReference>
<keyword evidence="2" id="KW-0846">Cobalamin</keyword>
<dbReference type="InterPro" id="IPR006158">
    <property type="entry name" value="Cobalamin-bd"/>
</dbReference>
<dbReference type="GO" id="GO:0031419">
    <property type="term" value="F:cobalamin binding"/>
    <property type="evidence" value="ECO:0007669"/>
    <property type="project" value="UniProtKB-KW"/>
</dbReference>
<evidence type="ECO:0000313" key="7">
    <source>
        <dbReference type="EMBL" id="PAP77667.1"/>
    </source>
</evidence>
<dbReference type="PANTHER" id="PTHR48101">
    <property type="entry name" value="METHYLMALONYL-COA MUTASE, MITOCHONDRIAL-RELATED"/>
    <property type="match status" value="1"/>
</dbReference>
<protein>
    <submittedName>
        <fullName evidence="7">Methylmalonyl-CoA mutase</fullName>
    </submittedName>
</protein>
<evidence type="ECO:0000313" key="8">
    <source>
        <dbReference type="Proteomes" id="UP000216339"/>
    </source>
</evidence>
<dbReference type="NCBIfam" id="TIGR00640">
    <property type="entry name" value="acid_CoA_mut_C"/>
    <property type="match status" value="1"/>
</dbReference>
<evidence type="ECO:0000259" key="6">
    <source>
        <dbReference type="PROSITE" id="PS51332"/>
    </source>
</evidence>
<comment type="caution">
    <text evidence="7">The sequence shown here is derived from an EMBL/GenBank/DDBJ whole genome shotgun (WGS) entry which is preliminary data.</text>
</comment>
<keyword evidence="4" id="KW-0413">Isomerase</keyword>
<dbReference type="AlphaFoldDB" id="A0A271J2Z0"/>
<dbReference type="Proteomes" id="UP000216339">
    <property type="component" value="Unassembled WGS sequence"/>
</dbReference>
<gene>
    <name evidence="7" type="ORF">BSZ37_15070</name>
</gene>
<dbReference type="SUPFAM" id="SSF52242">
    <property type="entry name" value="Cobalamin (vitamin B12)-binding domain"/>
    <property type="match status" value="1"/>
</dbReference>
<keyword evidence="3" id="KW-0479">Metal-binding</keyword>
<dbReference type="Pfam" id="PF02310">
    <property type="entry name" value="B12-binding"/>
    <property type="match status" value="1"/>
</dbReference>
<dbReference type="InterPro" id="IPR036724">
    <property type="entry name" value="Cobalamin-bd_sf"/>
</dbReference>
<feature type="domain" description="B12-binding" evidence="6">
    <location>
        <begin position="8"/>
        <end position="137"/>
    </location>
</feature>
<proteinExistence type="predicted"/>
<evidence type="ECO:0000256" key="3">
    <source>
        <dbReference type="ARBA" id="ARBA00022723"/>
    </source>
</evidence>
<evidence type="ECO:0000256" key="1">
    <source>
        <dbReference type="ARBA" id="ARBA00001922"/>
    </source>
</evidence>
<reference evidence="7 8" key="1">
    <citation type="submission" date="2016-11" db="EMBL/GenBank/DDBJ databases">
        <title>Study of marine rhodopsin-containing bacteria.</title>
        <authorList>
            <person name="Yoshizawa S."/>
            <person name="Kumagai Y."/>
            <person name="Kogure K."/>
        </authorList>
    </citation>
    <scope>NUCLEOTIDE SEQUENCE [LARGE SCALE GENOMIC DNA]</scope>
    <source>
        <strain evidence="7 8">SAORIC-28</strain>
    </source>
</reference>
<organism evidence="7 8">
    <name type="scientific">Rubrivirga marina</name>
    <dbReference type="NCBI Taxonomy" id="1196024"/>
    <lineage>
        <taxon>Bacteria</taxon>
        <taxon>Pseudomonadati</taxon>
        <taxon>Rhodothermota</taxon>
        <taxon>Rhodothermia</taxon>
        <taxon>Rhodothermales</taxon>
        <taxon>Rubricoccaceae</taxon>
        <taxon>Rubrivirga</taxon>
    </lineage>
</organism>
<dbReference type="OrthoDB" id="9788468at2"/>
<dbReference type="EMBL" id="MQWD01000001">
    <property type="protein sequence ID" value="PAP77667.1"/>
    <property type="molecule type" value="Genomic_DNA"/>
</dbReference>
<keyword evidence="8" id="KW-1185">Reference proteome</keyword>
<sequence>MPETLSRPIRVLIAKVGLDGHDRGAKVVAAALRDAGMEVVYTGLRKTPEVVVRAAEEEDVDVVGVSILSGAHGTVLPRLRSLLDDAGLGDVLLVAGGTIPADDAADLRERGVVSHVFTPGAPLADITGALEAAVRARRGE</sequence>
<evidence type="ECO:0000256" key="2">
    <source>
        <dbReference type="ARBA" id="ARBA00022628"/>
    </source>
</evidence>
<evidence type="ECO:0000256" key="5">
    <source>
        <dbReference type="ARBA" id="ARBA00023285"/>
    </source>
</evidence>
<dbReference type="PROSITE" id="PS51332">
    <property type="entry name" value="B12_BINDING"/>
    <property type="match status" value="1"/>
</dbReference>
<accession>A0A271J2Z0</accession>
<dbReference type="PANTHER" id="PTHR48101:SF1">
    <property type="entry name" value="METHYLMALONYL-COA MUTASE, LARGE SUBUNIT"/>
    <property type="match status" value="1"/>
</dbReference>
<dbReference type="RefSeq" id="WP_095511336.1">
    <property type="nucleotide sequence ID" value="NZ_MQWD01000001.1"/>
</dbReference>
<comment type="cofactor">
    <cofactor evidence="1">
        <name>adenosylcob(III)alamin</name>
        <dbReference type="ChEBI" id="CHEBI:18408"/>
    </cofactor>
</comment>
<evidence type="ECO:0000256" key="4">
    <source>
        <dbReference type="ARBA" id="ARBA00023235"/>
    </source>
</evidence>
<name>A0A271J2Z0_9BACT</name>
<dbReference type="CDD" id="cd02071">
    <property type="entry name" value="MM_CoA_mut_B12_BD"/>
    <property type="match status" value="1"/>
</dbReference>
<dbReference type="GO" id="GO:0046872">
    <property type="term" value="F:metal ion binding"/>
    <property type="evidence" value="ECO:0007669"/>
    <property type="project" value="UniProtKB-KW"/>
</dbReference>
<dbReference type="Gene3D" id="3.40.50.280">
    <property type="entry name" value="Cobalamin-binding domain"/>
    <property type="match status" value="1"/>
</dbReference>